<gene>
    <name evidence="2" type="ORF">CKF59_03150</name>
</gene>
<organism evidence="2 3">
    <name type="scientific">Psittacicella gerlachiana</name>
    <dbReference type="NCBI Taxonomy" id="2028574"/>
    <lineage>
        <taxon>Bacteria</taxon>
        <taxon>Pseudomonadati</taxon>
        <taxon>Pseudomonadota</taxon>
        <taxon>Gammaproteobacteria</taxon>
        <taxon>Pasteurellales</taxon>
        <taxon>Psittacicellaceae</taxon>
        <taxon>Psittacicella</taxon>
    </lineage>
</organism>
<feature type="chain" id="PRO_5017272375" evidence="1">
    <location>
        <begin position="19"/>
        <end position="285"/>
    </location>
</feature>
<evidence type="ECO:0000313" key="3">
    <source>
        <dbReference type="Proteomes" id="UP000265964"/>
    </source>
</evidence>
<evidence type="ECO:0000256" key="1">
    <source>
        <dbReference type="SAM" id="SignalP"/>
    </source>
</evidence>
<comment type="caution">
    <text evidence="2">The sequence shown here is derived from an EMBL/GenBank/DDBJ whole genome shotgun (WGS) entry which is preliminary data.</text>
</comment>
<reference evidence="2 3" key="1">
    <citation type="submission" date="2017-08" db="EMBL/GenBank/DDBJ databases">
        <title>Reclassification of Bisgaard taxon 37 and 44.</title>
        <authorList>
            <person name="Christensen H."/>
        </authorList>
    </citation>
    <scope>NUCLEOTIDE SEQUENCE [LARGE SCALE GENOMIC DNA]</scope>
    <source>
        <strain evidence="2 3">EEAB3T1</strain>
    </source>
</reference>
<proteinExistence type="predicted"/>
<dbReference type="Proteomes" id="UP000265964">
    <property type="component" value="Unassembled WGS sequence"/>
</dbReference>
<dbReference type="AlphaFoldDB" id="A0A3A1YF19"/>
<evidence type="ECO:0000313" key="2">
    <source>
        <dbReference type="EMBL" id="RIY35869.1"/>
    </source>
</evidence>
<keyword evidence="3" id="KW-1185">Reference proteome</keyword>
<name>A0A3A1YF19_9GAMM</name>
<feature type="signal peptide" evidence="1">
    <location>
        <begin position="1"/>
        <end position="18"/>
    </location>
</feature>
<accession>A0A3A1YF19</accession>
<sequence>MIRSLLFLLLGLNSWSMASQPLVFKASELKQIQTSSQLIVAKLAHNYPLPIALGQLNSFSFPFAQITVDTTDAQVQMLARGANLLLATASENSINLVVRDKQEPQRFILLTLEPRKLKLAPSYQFLIPQLLREQQLLQQTQLSSSTYLAQLASLLRASVEQLQQGKVFVRGSESYSEQNFLYTQVPLSPDNLTLLELSKLQSYAPLTCGQGQLQVSKIREFQPQNPYYAGIQIKSFWLENISGTPLVWQASLCTQPNVLAAVLLSQATLYPAAKAKVVLLEQVSY</sequence>
<keyword evidence="1" id="KW-0732">Signal</keyword>
<dbReference type="EMBL" id="NRJF01000076">
    <property type="protein sequence ID" value="RIY35869.1"/>
    <property type="molecule type" value="Genomic_DNA"/>
</dbReference>
<protein>
    <submittedName>
        <fullName evidence="2">Uncharacterized protein</fullName>
    </submittedName>
</protein>